<dbReference type="Pfam" id="PF21525">
    <property type="entry name" value="Nlp36"/>
    <property type="match status" value="1"/>
</dbReference>
<evidence type="ECO:0000313" key="2">
    <source>
        <dbReference type="EMBL" id="GMT24439.1"/>
    </source>
</evidence>
<keyword evidence="1" id="KW-1133">Transmembrane helix</keyword>
<gene>
    <name evidence="2" type="ORF">PFISCL1PPCAC_15736</name>
</gene>
<organism evidence="2 3">
    <name type="scientific">Pristionchus fissidentatus</name>
    <dbReference type="NCBI Taxonomy" id="1538716"/>
    <lineage>
        <taxon>Eukaryota</taxon>
        <taxon>Metazoa</taxon>
        <taxon>Ecdysozoa</taxon>
        <taxon>Nematoda</taxon>
        <taxon>Chromadorea</taxon>
        <taxon>Rhabditida</taxon>
        <taxon>Rhabditina</taxon>
        <taxon>Diplogasteromorpha</taxon>
        <taxon>Diplogasteroidea</taxon>
        <taxon>Neodiplogasteridae</taxon>
        <taxon>Pristionchus</taxon>
    </lineage>
</organism>
<name>A0AAV5VXT8_9BILA</name>
<feature type="transmembrane region" description="Helical" evidence="1">
    <location>
        <begin position="20"/>
        <end position="41"/>
    </location>
</feature>
<sequence length="85" mass="9974">FFIILHLVKMGIQEFELMDYIAPIVAGVFFSILLFVSSIFINFMCITKKDDITEFERWGAKHNIRAGPHRLSVINQYTDKRFICD</sequence>
<protein>
    <submittedName>
        <fullName evidence="2">Uncharacterized protein</fullName>
    </submittedName>
</protein>
<evidence type="ECO:0000313" key="3">
    <source>
        <dbReference type="Proteomes" id="UP001432322"/>
    </source>
</evidence>
<accession>A0AAV5VXT8</accession>
<proteinExistence type="predicted"/>
<dbReference type="EMBL" id="BTSY01000004">
    <property type="protein sequence ID" value="GMT24439.1"/>
    <property type="molecule type" value="Genomic_DNA"/>
</dbReference>
<keyword evidence="1" id="KW-0472">Membrane</keyword>
<feature type="non-terminal residue" evidence="2">
    <location>
        <position position="1"/>
    </location>
</feature>
<evidence type="ECO:0000256" key="1">
    <source>
        <dbReference type="SAM" id="Phobius"/>
    </source>
</evidence>
<comment type="caution">
    <text evidence="2">The sequence shown here is derived from an EMBL/GenBank/DDBJ whole genome shotgun (WGS) entry which is preliminary data.</text>
</comment>
<dbReference type="AlphaFoldDB" id="A0AAV5VXT8"/>
<dbReference type="Proteomes" id="UP001432322">
    <property type="component" value="Unassembled WGS sequence"/>
</dbReference>
<keyword evidence="3" id="KW-1185">Reference proteome</keyword>
<reference evidence="2" key="1">
    <citation type="submission" date="2023-10" db="EMBL/GenBank/DDBJ databases">
        <title>Genome assembly of Pristionchus species.</title>
        <authorList>
            <person name="Yoshida K."/>
            <person name="Sommer R.J."/>
        </authorList>
    </citation>
    <scope>NUCLEOTIDE SEQUENCE</scope>
    <source>
        <strain evidence="2">RS5133</strain>
    </source>
</reference>
<keyword evidence="1" id="KW-0812">Transmembrane</keyword>